<dbReference type="InterPro" id="IPR036691">
    <property type="entry name" value="Endo/exonu/phosph_ase_sf"/>
</dbReference>
<evidence type="ECO:0008006" key="3">
    <source>
        <dbReference type="Google" id="ProtNLM"/>
    </source>
</evidence>
<comment type="caution">
    <text evidence="1">The sequence shown here is derived from an EMBL/GenBank/DDBJ whole genome shotgun (WGS) entry which is preliminary data.</text>
</comment>
<protein>
    <recommendedName>
        <fullName evidence="3">Endonuclease/exonuclease/phosphatase domain-containing protein</fullName>
    </recommendedName>
</protein>
<dbReference type="EMBL" id="LCNO01000022">
    <property type="protein sequence ID" value="KKU57231.1"/>
    <property type="molecule type" value="Genomic_DNA"/>
</dbReference>
<evidence type="ECO:0000313" key="2">
    <source>
        <dbReference type="Proteomes" id="UP000034307"/>
    </source>
</evidence>
<evidence type="ECO:0000313" key="1">
    <source>
        <dbReference type="EMBL" id="KKU57231.1"/>
    </source>
</evidence>
<proteinExistence type="predicted"/>
<gene>
    <name evidence="1" type="ORF">UX80_C0022G0011</name>
</gene>
<dbReference type="SUPFAM" id="SSF56219">
    <property type="entry name" value="DNase I-like"/>
    <property type="match status" value="1"/>
</dbReference>
<dbReference type="AlphaFoldDB" id="A0A0G1RJB7"/>
<dbReference type="Proteomes" id="UP000034307">
    <property type="component" value="Unassembled WGS sequence"/>
</dbReference>
<sequence length="159" mass="18056">MPCFDNFVVSDKEISEFKLQPLIKLPEIVGKNPRELIRELGLASDHVPVIGYFVKGDKTLRIGTFNVADPVFWSKYYPAAGAGFDLGKEVERWERIEVLVEELKKRCDVVVLQEAPAGLARRLGGEARKMAKTERDERGFWRVSQKQSEGISNLVLIEH</sequence>
<name>A0A0G1RJB7_9BACT</name>
<accession>A0A0G1RJB7</accession>
<organism evidence="1 2">
    <name type="scientific">Candidatus Amesbacteria bacterium GW2011_GWA2_47_11b</name>
    <dbReference type="NCBI Taxonomy" id="1618358"/>
    <lineage>
        <taxon>Bacteria</taxon>
        <taxon>Candidatus Amesiibacteriota</taxon>
    </lineage>
</organism>
<reference evidence="1 2" key="1">
    <citation type="journal article" date="2015" name="Nature">
        <title>rRNA introns, odd ribosomes, and small enigmatic genomes across a large radiation of phyla.</title>
        <authorList>
            <person name="Brown C.T."/>
            <person name="Hug L.A."/>
            <person name="Thomas B.C."/>
            <person name="Sharon I."/>
            <person name="Castelle C.J."/>
            <person name="Singh A."/>
            <person name="Wilkins M.J."/>
            <person name="Williams K.H."/>
            <person name="Banfield J.F."/>
        </authorList>
    </citation>
    <scope>NUCLEOTIDE SEQUENCE [LARGE SCALE GENOMIC DNA]</scope>
</reference>